<evidence type="ECO:0000259" key="23">
    <source>
        <dbReference type="Pfam" id="PF08245"/>
    </source>
</evidence>
<dbReference type="Gene3D" id="3.90.190.20">
    <property type="entry name" value="Mur ligase, C-terminal domain"/>
    <property type="match status" value="1"/>
</dbReference>
<gene>
    <name evidence="24" type="ordered locus">PERMA_0632</name>
</gene>
<dbReference type="EC" id="6.3.2.17" evidence="7"/>
<dbReference type="SUPFAM" id="SSF53244">
    <property type="entry name" value="MurD-like peptide ligases, peptide-binding domain"/>
    <property type="match status" value="1"/>
</dbReference>
<evidence type="ECO:0000256" key="4">
    <source>
        <dbReference type="ARBA" id="ARBA00005150"/>
    </source>
</evidence>
<protein>
    <recommendedName>
        <fullName evidence="8">Dihydrofolate synthase/folylpolyglutamate synthase</fullName>
        <ecNumber evidence="6">6.3.2.12</ecNumber>
        <ecNumber evidence="7">6.3.2.17</ecNumber>
    </recommendedName>
    <alternativeName>
        <fullName evidence="17">Folylpoly-gamma-glutamate synthetase-dihydrofolate synthetase</fullName>
    </alternativeName>
    <alternativeName>
        <fullName evidence="15">Folylpolyglutamate synthetase</fullName>
    </alternativeName>
    <alternativeName>
        <fullName evidence="16">Tetrahydrofolylpolyglutamate synthase</fullName>
    </alternativeName>
</protein>
<dbReference type="Pfam" id="PF02875">
    <property type="entry name" value="Mur_ligase_C"/>
    <property type="match status" value="1"/>
</dbReference>
<dbReference type="Proteomes" id="UP000001366">
    <property type="component" value="Chromosome"/>
</dbReference>
<evidence type="ECO:0000256" key="11">
    <source>
        <dbReference type="ARBA" id="ARBA00022741"/>
    </source>
</evidence>
<name>C0QUQ6_PERMH</name>
<dbReference type="HOGENOM" id="CLU_015869_1_1_0"/>
<evidence type="ECO:0000313" key="25">
    <source>
        <dbReference type="Proteomes" id="UP000001366"/>
    </source>
</evidence>
<evidence type="ECO:0000256" key="8">
    <source>
        <dbReference type="ARBA" id="ARBA00019357"/>
    </source>
</evidence>
<dbReference type="OrthoDB" id="9809356at2"/>
<comment type="pathway">
    <text evidence="3">Cofactor biosynthesis; tetrahydrofolate biosynthesis; 7,8-dihydrofolate from 2-amino-4-hydroxy-6-hydroxymethyl-7,8-dihydropteridine diphosphate and 4-aminobenzoate: step 2/2.</text>
</comment>
<keyword evidence="14" id="KW-0289">Folate biosynthesis</keyword>
<comment type="catalytic activity">
    <reaction evidence="19">
        <text>10-formyltetrahydrofolyl-(gamma-L-Glu)(n) + L-glutamate + ATP = 10-formyltetrahydrofolyl-(gamma-L-Glu)(n+1) + ADP + phosphate + H(+)</text>
        <dbReference type="Rhea" id="RHEA:51904"/>
        <dbReference type="Rhea" id="RHEA-COMP:13088"/>
        <dbReference type="Rhea" id="RHEA-COMP:14300"/>
        <dbReference type="ChEBI" id="CHEBI:15378"/>
        <dbReference type="ChEBI" id="CHEBI:29985"/>
        <dbReference type="ChEBI" id="CHEBI:30616"/>
        <dbReference type="ChEBI" id="CHEBI:43474"/>
        <dbReference type="ChEBI" id="CHEBI:134413"/>
        <dbReference type="ChEBI" id="CHEBI:456216"/>
        <dbReference type="EC" id="6.3.2.17"/>
    </reaction>
</comment>
<feature type="domain" description="Mur ligase central" evidence="23">
    <location>
        <begin position="40"/>
        <end position="252"/>
    </location>
</feature>
<feature type="domain" description="Mur ligase C-terminal" evidence="22">
    <location>
        <begin position="280"/>
        <end position="394"/>
    </location>
</feature>
<dbReference type="InterPro" id="IPR018109">
    <property type="entry name" value="Folylpolyglutamate_synth_CS"/>
</dbReference>
<evidence type="ECO:0000256" key="9">
    <source>
        <dbReference type="ARBA" id="ARBA00022598"/>
    </source>
</evidence>
<evidence type="ECO:0000256" key="10">
    <source>
        <dbReference type="ARBA" id="ARBA00022723"/>
    </source>
</evidence>
<reference evidence="24 25" key="1">
    <citation type="journal article" date="2009" name="J. Bacteriol.">
        <title>Complete and draft genome sequences of six members of the Aquificales.</title>
        <authorList>
            <person name="Reysenbach A.L."/>
            <person name="Hamamura N."/>
            <person name="Podar M."/>
            <person name="Griffiths E."/>
            <person name="Ferreira S."/>
            <person name="Hochstein R."/>
            <person name="Heidelberg J."/>
            <person name="Johnson J."/>
            <person name="Mead D."/>
            <person name="Pohorille A."/>
            <person name="Sarmiento M."/>
            <person name="Schweighofer K."/>
            <person name="Seshadri R."/>
            <person name="Voytek M.A."/>
        </authorList>
    </citation>
    <scope>NUCLEOTIDE SEQUENCE [LARGE SCALE GENOMIC DNA]</scope>
    <source>
        <strain evidence="25">DSM 14350 / EX-H1</strain>
    </source>
</reference>
<keyword evidence="11" id="KW-0547">Nucleotide-binding</keyword>
<dbReference type="Gene3D" id="3.40.1190.10">
    <property type="entry name" value="Mur-like, catalytic domain"/>
    <property type="match status" value="1"/>
</dbReference>
<evidence type="ECO:0000256" key="6">
    <source>
        <dbReference type="ARBA" id="ARBA00013023"/>
    </source>
</evidence>
<evidence type="ECO:0000256" key="20">
    <source>
        <dbReference type="ARBA" id="ARBA00049035"/>
    </source>
</evidence>
<dbReference type="GO" id="GO:0046872">
    <property type="term" value="F:metal ion binding"/>
    <property type="evidence" value="ECO:0007669"/>
    <property type="project" value="UniProtKB-KW"/>
</dbReference>
<keyword evidence="12" id="KW-0067">ATP-binding</keyword>
<comment type="cofactor">
    <cofactor evidence="1">
        <name>Mg(2+)</name>
        <dbReference type="ChEBI" id="CHEBI:18420"/>
    </cofactor>
</comment>
<dbReference type="PANTHER" id="PTHR11136:SF0">
    <property type="entry name" value="DIHYDROFOLATE SYNTHETASE-RELATED"/>
    <property type="match status" value="1"/>
</dbReference>
<evidence type="ECO:0000256" key="5">
    <source>
        <dbReference type="ARBA" id="ARBA00008276"/>
    </source>
</evidence>
<comment type="catalytic activity">
    <reaction evidence="21">
        <text>7,8-dihydropteroate + L-glutamate + ATP = 7,8-dihydrofolate + ADP + phosphate + H(+)</text>
        <dbReference type="Rhea" id="RHEA:23584"/>
        <dbReference type="ChEBI" id="CHEBI:15378"/>
        <dbReference type="ChEBI" id="CHEBI:17839"/>
        <dbReference type="ChEBI" id="CHEBI:29985"/>
        <dbReference type="ChEBI" id="CHEBI:30616"/>
        <dbReference type="ChEBI" id="CHEBI:43474"/>
        <dbReference type="ChEBI" id="CHEBI:57451"/>
        <dbReference type="ChEBI" id="CHEBI:456216"/>
        <dbReference type="EC" id="6.3.2.12"/>
    </reaction>
</comment>
<dbReference type="PaxDb" id="123214-PERMA_0632"/>
<evidence type="ECO:0000256" key="14">
    <source>
        <dbReference type="ARBA" id="ARBA00022909"/>
    </source>
</evidence>
<sequence length="406" mass="46245">MKLYRLFNRKVFHIQPDLERIKKALEEIGEPQKEFPSILISGTNGKGSTAVYLESLLRYHGLKTGLFTSPHIMEENERWQVNRKSIEVDKLDRYIKEIEDLIKRYDLTYFEASAVIAFRYFLDENVDIAVLEVGLGGRWDATNVVYPEISVITNVSLDHTDLLGNSLMEIAREKLGITRKDRPVVIGTDQMEIISQAVMKGIKEIYHYPIGFTYQIKDRSMDYIFKGKEIRDIRTSILGDRQLSNAATALTAFLLYSERKGIKVDDEKVKKAISGSFIPGRMQILKEEPPVIVDGAHNLDAVSKTVEEVKRLYPGRKIITVFSCMKDKDYKSIIHIIRSSSDRVIATKLPFSRSITEDEISQFKDIDFIPDIDGALKKAIEEADSKSVVLITGSLYLAGEILKKIK</sequence>
<dbReference type="GO" id="GO:0046656">
    <property type="term" value="P:folic acid biosynthetic process"/>
    <property type="evidence" value="ECO:0007669"/>
    <property type="project" value="UniProtKB-KW"/>
</dbReference>
<evidence type="ECO:0000256" key="17">
    <source>
        <dbReference type="ARBA" id="ARBA00032510"/>
    </source>
</evidence>
<dbReference type="PROSITE" id="PS01012">
    <property type="entry name" value="FOLYLPOLYGLU_SYNT_2"/>
    <property type="match status" value="1"/>
</dbReference>
<evidence type="ECO:0000256" key="12">
    <source>
        <dbReference type="ARBA" id="ARBA00022840"/>
    </source>
</evidence>
<dbReference type="GO" id="GO:0008841">
    <property type="term" value="F:dihydrofolate synthase activity"/>
    <property type="evidence" value="ECO:0007669"/>
    <property type="project" value="UniProtKB-EC"/>
</dbReference>
<organism evidence="24 25">
    <name type="scientific">Persephonella marina (strain DSM 14350 / EX-H1)</name>
    <dbReference type="NCBI Taxonomy" id="123214"/>
    <lineage>
        <taxon>Bacteria</taxon>
        <taxon>Pseudomonadati</taxon>
        <taxon>Aquificota</taxon>
        <taxon>Aquificia</taxon>
        <taxon>Aquificales</taxon>
        <taxon>Hydrogenothermaceae</taxon>
        <taxon>Persephonella</taxon>
    </lineage>
</organism>
<evidence type="ECO:0000256" key="19">
    <source>
        <dbReference type="ARBA" id="ARBA00047808"/>
    </source>
</evidence>
<evidence type="ECO:0000256" key="21">
    <source>
        <dbReference type="ARBA" id="ARBA00049161"/>
    </source>
</evidence>
<evidence type="ECO:0000256" key="1">
    <source>
        <dbReference type="ARBA" id="ARBA00001946"/>
    </source>
</evidence>
<comment type="catalytic activity">
    <reaction evidence="20">
        <text>(6R)-5,10-methylenetetrahydrofolyl-(gamma-L-Glu)(n) + L-glutamate + ATP = (6R)-5,10-methylenetetrahydrofolyl-(gamma-L-Glu)(n+1) + ADP + phosphate + H(+)</text>
        <dbReference type="Rhea" id="RHEA:51912"/>
        <dbReference type="Rhea" id="RHEA-COMP:13257"/>
        <dbReference type="Rhea" id="RHEA-COMP:13258"/>
        <dbReference type="ChEBI" id="CHEBI:15378"/>
        <dbReference type="ChEBI" id="CHEBI:29985"/>
        <dbReference type="ChEBI" id="CHEBI:30616"/>
        <dbReference type="ChEBI" id="CHEBI:43474"/>
        <dbReference type="ChEBI" id="CHEBI:136572"/>
        <dbReference type="ChEBI" id="CHEBI:456216"/>
        <dbReference type="EC" id="6.3.2.17"/>
    </reaction>
</comment>
<dbReference type="FunFam" id="3.40.1190.10:FF:000011">
    <property type="entry name" value="Folylpolyglutamate synthase/dihydrofolate synthase"/>
    <property type="match status" value="1"/>
</dbReference>
<dbReference type="SUPFAM" id="SSF53623">
    <property type="entry name" value="MurD-like peptide ligases, catalytic domain"/>
    <property type="match status" value="1"/>
</dbReference>
<evidence type="ECO:0000259" key="22">
    <source>
        <dbReference type="Pfam" id="PF02875"/>
    </source>
</evidence>
<dbReference type="EMBL" id="CP001230">
    <property type="protein sequence ID" value="ACO04473.1"/>
    <property type="molecule type" value="Genomic_DNA"/>
</dbReference>
<comment type="similarity">
    <text evidence="5">Belongs to the folylpolyglutamate synthase family.</text>
</comment>
<dbReference type="EC" id="6.3.2.12" evidence="6"/>
<dbReference type="InterPro" id="IPR001645">
    <property type="entry name" value="Folylpolyglutamate_synth"/>
</dbReference>
<dbReference type="PANTHER" id="PTHR11136">
    <property type="entry name" value="FOLYLPOLYGLUTAMATE SYNTHASE-RELATED"/>
    <property type="match status" value="1"/>
</dbReference>
<keyword evidence="10" id="KW-0479">Metal-binding</keyword>
<dbReference type="KEGG" id="pmx:PERMA_0632"/>
<evidence type="ECO:0000256" key="15">
    <source>
        <dbReference type="ARBA" id="ARBA00030048"/>
    </source>
</evidence>
<evidence type="ECO:0000256" key="13">
    <source>
        <dbReference type="ARBA" id="ARBA00022842"/>
    </source>
</evidence>
<dbReference type="InterPro" id="IPR036565">
    <property type="entry name" value="Mur-like_cat_sf"/>
</dbReference>
<dbReference type="InterPro" id="IPR013221">
    <property type="entry name" value="Mur_ligase_cen"/>
</dbReference>
<evidence type="ECO:0000256" key="18">
    <source>
        <dbReference type="ARBA" id="ARBA00047493"/>
    </source>
</evidence>
<evidence type="ECO:0000256" key="16">
    <source>
        <dbReference type="ARBA" id="ARBA00030592"/>
    </source>
</evidence>
<accession>C0QUQ6</accession>
<dbReference type="InterPro" id="IPR036615">
    <property type="entry name" value="Mur_ligase_C_dom_sf"/>
</dbReference>
<dbReference type="AlphaFoldDB" id="C0QUQ6"/>
<dbReference type="NCBIfam" id="TIGR01499">
    <property type="entry name" value="folC"/>
    <property type="match status" value="1"/>
</dbReference>
<keyword evidence="9" id="KW-0436">Ligase</keyword>
<dbReference type="STRING" id="123214.PERMA_0632"/>
<dbReference type="PROSITE" id="PS01011">
    <property type="entry name" value="FOLYLPOLYGLU_SYNT_1"/>
    <property type="match status" value="1"/>
</dbReference>
<evidence type="ECO:0000313" key="24">
    <source>
        <dbReference type="EMBL" id="ACO04473.1"/>
    </source>
</evidence>
<dbReference type="GO" id="GO:0005524">
    <property type="term" value="F:ATP binding"/>
    <property type="evidence" value="ECO:0007669"/>
    <property type="project" value="UniProtKB-KW"/>
</dbReference>
<evidence type="ECO:0000256" key="3">
    <source>
        <dbReference type="ARBA" id="ARBA00004799"/>
    </source>
</evidence>
<keyword evidence="25" id="KW-1185">Reference proteome</keyword>
<keyword evidence="13" id="KW-0460">Magnesium</keyword>
<dbReference type="GO" id="GO:0004326">
    <property type="term" value="F:tetrahydrofolylpolyglutamate synthase activity"/>
    <property type="evidence" value="ECO:0007669"/>
    <property type="project" value="UniProtKB-EC"/>
</dbReference>
<dbReference type="Pfam" id="PF08245">
    <property type="entry name" value="Mur_ligase_M"/>
    <property type="match status" value="1"/>
</dbReference>
<comment type="catalytic activity">
    <reaction evidence="18">
        <text>(6S)-5,6,7,8-tetrahydrofolyl-(gamma-L-Glu)(n) + L-glutamate + ATP = (6S)-5,6,7,8-tetrahydrofolyl-(gamma-L-Glu)(n+1) + ADP + phosphate + H(+)</text>
        <dbReference type="Rhea" id="RHEA:10580"/>
        <dbReference type="Rhea" id="RHEA-COMP:14738"/>
        <dbReference type="Rhea" id="RHEA-COMP:14740"/>
        <dbReference type="ChEBI" id="CHEBI:15378"/>
        <dbReference type="ChEBI" id="CHEBI:29985"/>
        <dbReference type="ChEBI" id="CHEBI:30616"/>
        <dbReference type="ChEBI" id="CHEBI:43474"/>
        <dbReference type="ChEBI" id="CHEBI:141005"/>
        <dbReference type="ChEBI" id="CHEBI:456216"/>
        <dbReference type="EC" id="6.3.2.17"/>
    </reaction>
</comment>
<dbReference type="PIRSF" id="PIRSF001563">
    <property type="entry name" value="Folylpolyglu_synth"/>
    <property type="match status" value="1"/>
</dbReference>
<comment type="function">
    <text evidence="2">Functions in two distinct reactions of the de novo folate biosynthetic pathway. Catalyzes the addition of a glutamate residue to dihydropteroate (7,8-dihydropteroate or H2Pte) to form dihydrofolate (7,8-dihydrofolate monoglutamate or H2Pte-Glu). Also catalyzes successive additions of L-glutamate to tetrahydrofolate or 10-formyltetrahydrofolate or 5,10-methylenetetrahydrofolate, leading to folylpolyglutamate derivatives.</text>
</comment>
<comment type="pathway">
    <text evidence="4">Cofactor biosynthesis; tetrahydrofolylpolyglutamate biosynthesis.</text>
</comment>
<dbReference type="RefSeq" id="WP_012676711.1">
    <property type="nucleotide sequence ID" value="NC_012440.1"/>
</dbReference>
<dbReference type="eggNOG" id="COG0285">
    <property type="taxonomic scope" value="Bacteria"/>
</dbReference>
<dbReference type="GO" id="GO:0005737">
    <property type="term" value="C:cytoplasm"/>
    <property type="evidence" value="ECO:0007669"/>
    <property type="project" value="TreeGrafter"/>
</dbReference>
<evidence type="ECO:0000256" key="7">
    <source>
        <dbReference type="ARBA" id="ARBA00013025"/>
    </source>
</evidence>
<evidence type="ECO:0000256" key="2">
    <source>
        <dbReference type="ARBA" id="ARBA00002714"/>
    </source>
</evidence>
<proteinExistence type="inferred from homology"/>
<dbReference type="InterPro" id="IPR004101">
    <property type="entry name" value="Mur_ligase_C"/>
</dbReference>